<sequence length="159" mass="18063">MPPRLDARNVESGENAIPDGDNYLLSMCIITKRESGEKSPWWGLWIPWNVCTSAPVSRRITWRDSGESFEGPAKMSDQSFDTALKRGVRIFLHSPVIASQILELERSEVAMRATSGENLANVTVERLSVWLEMRWPCEVSIRQIRTVPSRDDEATRDES</sequence>
<evidence type="ECO:0000313" key="1">
    <source>
        <dbReference type="EMBL" id="CAH0023606.1"/>
    </source>
</evidence>
<keyword evidence="2" id="KW-1185">Reference proteome</keyword>
<reference evidence="1" key="1">
    <citation type="submission" date="2021-10" db="EMBL/GenBank/DDBJ databases">
        <authorList>
            <person name="Piombo E."/>
        </authorList>
    </citation>
    <scope>NUCLEOTIDE SEQUENCE</scope>
</reference>
<accession>A0A9N9YM39</accession>
<organism evidence="1 2">
    <name type="scientific">Clonostachys rhizophaga</name>
    <dbReference type="NCBI Taxonomy" id="160324"/>
    <lineage>
        <taxon>Eukaryota</taxon>
        <taxon>Fungi</taxon>
        <taxon>Dikarya</taxon>
        <taxon>Ascomycota</taxon>
        <taxon>Pezizomycotina</taxon>
        <taxon>Sordariomycetes</taxon>
        <taxon>Hypocreomycetidae</taxon>
        <taxon>Hypocreales</taxon>
        <taxon>Bionectriaceae</taxon>
        <taxon>Clonostachys</taxon>
    </lineage>
</organism>
<dbReference type="AlphaFoldDB" id="A0A9N9YM39"/>
<proteinExistence type="predicted"/>
<dbReference type="EMBL" id="CABFNQ020000694">
    <property type="protein sequence ID" value="CAH0023606.1"/>
    <property type="molecule type" value="Genomic_DNA"/>
</dbReference>
<comment type="caution">
    <text evidence="1">The sequence shown here is derived from an EMBL/GenBank/DDBJ whole genome shotgun (WGS) entry which is preliminary data.</text>
</comment>
<gene>
    <name evidence="1" type="ORF">CRHIZ90672A_00000009</name>
</gene>
<protein>
    <submittedName>
        <fullName evidence="1">Uncharacterized protein</fullName>
    </submittedName>
</protein>
<name>A0A9N9YM39_9HYPO</name>
<evidence type="ECO:0000313" key="2">
    <source>
        <dbReference type="Proteomes" id="UP000696573"/>
    </source>
</evidence>
<dbReference type="Proteomes" id="UP000696573">
    <property type="component" value="Unassembled WGS sequence"/>
</dbReference>